<dbReference type="AlphaFoldDB" id="A0A0F9HG26"/>
<comment type="caution">
    <text evidence="1">The sequence shown here is derived from an EMBL/GenBank/DDBJ whole genome shotgun (WGS) entry which is preliminary data.</text>
</comment>
<evidence type="ECO:0000313" key="1">
    <source>
        <dbReference type="EMBL" id="KKL80670.1"/>
    </source>
</evidence>
<organism evidence="1">
    <name type="scientific">marine sediment metagenome</name>
    <dbReference type="NCBI Taxonomy" id="412755"/>
    <lineage>
        <taxon>unclassified sequences</taxon>
        <taxon>metagenomes</taxon>
        <taxon>ecological metagenomes</taxon>
    </lineage>
</organism>
<protein>
    <submittedName>
        <fullName evidence="1">Uncharacterized protein</fullName>
    </submittedName>
</protein>
<reference evidence="1" key="1">
    <citation type="journal article" date="2015" name="Nature">
        <title>Complex archaea that bridge the gap between prokaryotes and eukaryotes.</title>
        <authorList>
            <person name="Spang A."/>
            <person name="Saw J.H."/>
            <person name="Jorgensen S.L."/>
            <person name="Zaremba-Niedzwiedzka K."/>
            <person name="Martijn J."/>
            <person name="Lind A.E."/>
            <person name="van Eijk R."/>
            <person name="Schleper C."/>
            <person name="Guy L."/>
            <person name="Ettema T.J."/>
        </authorList>
    </citation>
    <scope>NUCLEOTIDE SEQUENCE</scope>
</reference>
<accession>A0A0F9HG26</accession>
<sequence>MHRGEKDREKTVKTNMVKPNYLRSLFRTAPTYSHFGRLLKSCDIIMASNDILPRFPILSNQVIAQENLHHLNRFWTLPSYNDFI</sequence>
<gene>
    <name evidence="1" type="ORF">LCGC14_2002460</name>
</gene>
<proteinExistence type="predicted"/>
<dbReference type="EMBL" id="LAZR01022784">
    <property type="protein sequence ID" value="KKL80670.1"/>
    <property type="molecule type" value="Genomic_DNA"/>
</dbReference>
<name>A0A0F9HG26_9ZZZZ</name>